<reference evidence="1" key="1">
    <citation type="submission" date="2020-01" db="EMBL/GenBank/DDBJ databases">
        <authorList>
            <person name="Mishra B."/>
        </authorList>
    </citation>
    <scope>NUCLEOTIDE SEQUENCE [LARGE SCALE GENOMIC DNA]</scope>
</reference>
<name>A0A6D2JCF3_9BRAS</name>
<organism evidence="1 2">
    <name type="scientific">Microthlaspi erraticum</name>
    <dbReference type="NCBI Taxonomy" id="1685480"/>
    <lineage>
        <taxon>Eukaryota</taxon>
        <taxon>Viridiplantae</taxon>
        <taxon>Streptophyta</taxon>
        <taxon>Embryophyta</taxon>
        <taxon>Tracheophyta</taxon>
        <taxon>Spermatophyta</taxon>
        <taxon>Magnoliopsida</taxon>
        <taxon>eudicotyledons</taxon>
        <taxon>Gunneridae</taxon>
        <taxon>Pentapetalae</taxon>
        <taxon>rosids</taxon>
        <taxon>malvids</taxon>
        <taxon>Brassicales</taxon>
        <taxon>Brassicaceae</taxon>
        <taxon>Coluteocarpeae</taxon>
        <taxon>Microthlaspi</taxon>
    </lineage>
</organism>
<dbReference type="EMBL" id="CACVBM020001239">
    <property type="protein sequence ID" value="CAA7040988.1"/>
    <property type="molecule type" value="Genomic_DNA"/>
</dbReference>
<keyword evidence="2" id="KW-1185">Reference proteome</keyword>
<proteinExistence type="predicted"/>
<comment type="caution">
    <text evidence="1">The sequence shown here is derived from an EMBL/GenBank/DDBJ whole genome shotgun (WGS) entry which is preliminary data.</text>
</comment>
<dbReference type="Proteomes" id="UP000467841">
    <property type="component" value="Unassembled WGS sequence"/>
</dbReference>
<dbReference type="AlphaFoldDB" id="A0A6D2JCF3"/>
<evidence type="ECO:0000313" key="2">
    <source>
        <dbReference type="Proteomes" id="UP000467841"/>
    </source>
</evidence>
<evidence type="ECO:0000313" key="1">
    <source>
        <dbReference type="EMBL" id="CAA7040988.1"/>
    </source>
</evidence>
<accession>A0A6D2JCF3</accession>
<gene>
    <name evidence="1" type="ORF">MERR_LOCUS28223</name>
</gene>
<sequence length="99" mass="10924">MGLYAPLCLIPPVLRQSFPCLGRVPTRTLKDLAAQPSVIFPHRSHTQHMGLTHHHVLSSFGNGMVWTWGWRSVFIGVQEAAWLLGTSPVMQTHGDLGLA</sequence>
<protein>
    <submittedName>
        <fullName evidence="1">Uncharacterized protein</fullName>
    </submittedName>
</protein>